<comment type="pathway">
    <text evidence="4">Lipid metabolism.</text>
</comment>
<dbReference type="PANTHER" id="PTHR46382:SF1">
    <property type="entry name" value="PHOSPHATIDATE CYTIDYLYLTRANSFERASE"/>
    <property type="match status" value="1"/>
</dbReference>
<feature type="transmembrane region" description="Helical" evidence="19">
    <location>
        <begin position="94"/>
        <end position="111"/>
    </location>
</feature>
<dbReference type="GO" id="GO:0005886">
    <property type="term" value="C:plasma membrane"/>
    <property type="evidence" value="ECO:0007669"/>
    <property type="project" value="UniProtKB-SubCell"/>
</dbReference>
<evidence type="ECO:0000256" key="8">
    <source>
        <dbReference type="ARBA" id="ARBA00022475"/>
    </source>
</evidence>
<reference evidence="20" key="1">
    <citation type="submission" date="2008-06" db="EMBL/GenBank/DDBJ databases">
        <title>Complete sequence of chromosome of Prosthecochloris aestuarii DSM 271.</title>
        <authorList>
            <consortium name="US DOE Joint Genome Institute"/>
            <person name="Lucas S."/>
            <person name="Copeland A."/>
            <person name="Lapidus A."/>
            <person name="Glavina del Rio T."/>
            <person name="Dalin E."/>
            <person name="Tice H."/>
            <person name="Bruce D."/>
            <person name="Goodwin L."/>
            <person name="Pitluck S."/>
            <person name="Schmutz J."/>
            <person name="Larimer F."/>
            <person name="Land M."/>
            <person name="Hauser L."/>
            <person name="Kyrpides N."/>
            <person name="Anderson I."/>
            <person name="Liu Z."/>
            <person name="Li T."/>
            <person name="Zhao F."/>
            <person name="Overmann J."/>
            <person name="Bryant D.A."/>
            <person name="Richardson P."/>
        </authorList>
    </citation>
    <scope>NUCLEOTIDE SEQUENCE [LARGE SCALE GENOMIC DNA]</scope>
    <source>
        <strain evidence="20">DSM 271</strain>
    </source>
</reference>
<dbReference type="AlphaFoldDB" id="B4S4G9"/>
<evidence type="ECO:0000256" key="16">
    <source>
        <dbReference type="ARBA" id="ARBA00023209"/>
    </source>
</evidence>
<feature type="transmembrane region" description="Helical" evidence="19">
    <location>
        <begin position="191"/>
        <end position="211"/>
    </location>
</feature>
<dbReference type="EC" id="2.7.7.41" evidence="6 18"/>
<name>B4S4G9_PROA2</name>
<evidence type="ECO:0000256" key="12">
    <source>
        <dbReference type="ARBA" id="ARBA00022695"/>
    </source>
</evidence>
<evidence type="ECO:0000256" key="15">
    <source>
        <dbReference type="ARBA" id="ARBA00023136"/>
    </source>
</evidence>
<keyword evidence="15 19" id="KW-0472">Membrane</keyword>
<dbReference type="EMBL" id="CP001108">
    <property type="protein sequence ID" value="ACF45417.1"/>
    <property type="molecule type" value="Genomic_DNA"/>
</dbReference>
<dbReference type="KEGG" id="paa:Paes_0360"/>
<dbReference type="HOGENOM" id="CLU_037294_3_2_10"/>
<dbReference type="PANTHER" id="PTHR46382">
    <property type="entry name" value="PHOSPHATIDATE CYTIDYLYLTRANSFERASE"/>
    <property type="match status" value="1"/>
</dbReference>
<feature type="transmembrane region" description="Helical" evidence="19">
    <location>
        <begin position="20"/>
        <end position="37"/>
    </location>
</feature>
<evidence type="ECO:0000256" key="18">
    <source>
        <dbReference type="RuleBase" id="RU003938"/>
    </source>
</evidence>
<comment type="catalytic activity">
    <reaction evidence="1 18">
        <text>a 1,2-diacyl-sn-glycero-3-phosphate + CTP + H(+) = a CDP-1,2-diacyl-sn-glycerol + diphosphate</text>
        <dbReference type="Rhea" id="RHEA:16229"/>
        <dbReference type="ChEBI" id="CHEBI:15378"/>
        <dbReference type="ChEBI" id="CHEBI:33019"/>
        <dbReference type="ChEBI" id="CHEBI:37563"/>
        <dbReference type="ChEBI" id="CHEBI:58332"/>
        <dbReference type="ChEBI" id="CHEBI:58608"/>
        <dbReference type="EC" id="2.7.7.41"/>
    </reaction>
</comment>
<evidence type="ECO:0000256" key="2">
    <source>
        <dbReference type="ARBA" id="ARBA00004651"/>
    </source>
</evidence>
<keyword evidence="12 18" id="KW-0548">Nucleotidyltransferase</keyword>
<feature type="transmembrane region" description="Helical" evidence="19">
    <location>
        <begin position="217"/>
        <end position="234"/>
    </location>
</feature>
<dbReference type="PROSITE" id="PS01315">
    <property type="entry name" value="CDS"/>
    <property type="match status" value="1"/>
</dbReference>
<evidence type="ECO:0000256" key="11">
    <source>
        <dbReference type="ARBA" id="ARBA00022692"/>
    </source>
</evidence>
<dbReference type="InterPro" id="IPR000374">
    <property type="entry name" value="PC_trans"/>
</dbReference>
<keyword evidence="8" id="KW-1003">Cell membrane</keyword>
<evidence type="ECO:0000256" key="9">
    <source>
        <dbReference type="ARBA" id="ARBA00022516"/>
    </source>
</evidence>
<dbReference type="GO" id="GO:0016024">
    <property type="term" value="P:CDP-diacylglycerol biosynthetic process"/>
    <property type="evidence" value="ECO:0007669"/>
    <property type="project" value="UniProtKB-UniPathway"/>
</dbReference>
<keyword evidence="13 19" id="KW-1133">Transmembrane helix</keyword>
<dbReference type="Pfam" id="PF01148">
    <property type="entry name" value="CTP_transf_1"/>
    <property type="match status" value="1"/>
</dbReference>
<evidence type="ECO:0000256" key="1">
    <source>
        <dbReference type="ARBA" id="ARBA00001698"/>
    </source>
</evidence>
<evidence type="ECO:0000256" key="6">
    <source>
        <dbReference type="ARBA" id="ARBA00012487"/>
    </source>
</evidence>
<keyword evidence="21" id="KW-1185">Reference proteome</keyword>
<evidence type="ECO:0000256" key="3">
    <source>
        <dbReference type="ARBA" id="ARBA00005119"/>
    </source>
</evidence>
<comment type="subcellular location">
    <subcellularLocation>
        <location evidence="2">Cell membrane</location>
        <topology evidence="2">Multi-pass membrane protein</topology>
    </subcellularLocation>
</comment>
<evidence type="ECO:0000313" key="20">
    <source>
        <dbReference type="EMBL" id="ACF45417.1"/>
    </source>
</evidence>
<dbReference type="Proteomes" id="UP000002725">
    <property type="component" value="Chromosome"/>
</dbReference>
<comment type="pathway">
    <text evidence="3 18">Phospholipid metabolism; CDP-diacylglycerol biosynthesis; CDP-diacylglycerol from sn-glycerol 3-phosphate: step 3/3.</text>
</comment>
<comment type="similarity">
    <text evidence="5 18">Belongs to the CDS family.</text>
</comment>
<dbReference type="UniPathway" id="UPA00557">
    <property type="reaction ID" value="UER00614"/>
</dbReference>
<dbReference type="GO" id="GO:0004605">
    <property type="term" value="F:phosphatidate cytidylyltransferase activity"/>
    <property type="evidence" value="ECO:0007669"/>
    <property type="project" value="UniProtKB-EC"/>
</dbReference>
<keyword evidence="14" id="KW-0443">Lipid metabolism</keyword>
<proteinExistence type="inferred from homology"/>
<keyword evidence="11 18" id="KW-0812">Transmembrane</keyword>
<organism evidence="20 21">
    <name type="scientific">Prosthecochloris aestuarii (strain DSM 271 / SK 413)</name>
    <dbReference type="NCBI Taxonomy" id="290512"/>
    <lineage>
        <taxon>Bacteria</taxon>
        <taxon>Pseudomonadati</taxon>
        <taxon>Chlorobiota</taxon>
        <taxon>Chlorobiia</taxon>
        <taxon>Chlorobiales</taxon>
        <taxon>Chlorobiaceae</taxon>
        <taxon>Prosthecochloris</taxon>
    </lineage>
</organism>
<protein>
    <recommendedName>
        <fullName evidence="7 18">Phosphatidate cytidylyltransferase</fullName>
        <ecNumber evidence="6 18">2.7.7.41</ecNumber>
    </recommendedName>
</protein>
<dbReference type="eggNOG" id="COG4589">
    <property type="taxonomic scope" value="Bacteria"/>
</dbReference>
<evidence type="ECO:0000256" key="14">
    <source>
        <dbReference type="ARBA" id="ARBA00023098"/>
    </source>
</evidence>
<evidence type="ECO:0000256" key="7">
    <source>
        <dbReference type="ARBA" id="ARBA00019373"/>
    </source>
</evidence>
<evidence type="ECO:0000313" key="21">
    <source>
        <dbReference type="Proteomes" id="UP000002725"/>
    </source>
</evidence>
<keyword evidence="16" id="KW-0594">Phospholipid biosynthesis</keyword>
<keyword evidence="10 18" id="KW-0808">Transferase</keyword>
<evidence type="ECO:0000256" key="13">
    <source>
        <dbReference type="ARBA" id="ARBA00022989"/>
    </source>
</evidence>
<evidence type="ECO:0000256" key="10">
    <source>
        <dbReference type="ARBA" id="ARBA00022679"/>
    </source>
</evidence>
<evidence type="ECO:0000256" key="5">
    <source>
        <dbReference type="ARBA" id="ARBA00010185"/>
    </source>
</evidence>
<evidence type="ECO:0000256" key="19">
    <source>
        <dbReference type="SAM" id="Phobius"/>
    </source>
</evidence>
<gene>
    <name evidence="20" type="ordered locus">Paes_0360</name>
</gene>
<feature type="transmembrane region" description="Helical" evidence="19">
    <location>
        <begin position="118"/>
        <end position="141"/>
    </location>
</feature>
<feature type="transmembrane region" description="Helical" evidence="19">
    <location>
        <begin position="147"/>
        <end position="170"/>
    </location>
</feature>
<sequence length="281" mass="31191">MSCRDDDNCFTMSLNNPSNLAQRVIVALFGIPVMIWLTWKGELFFLSLVALLAMQGVREFHHLARAKAFVPHVVFFVIYTLLFQLNLFFRVVDFLVPLILLVAGLFVREVFESRGSRIVNIGSALTGVLYVNVSFGSLFLLRMDNPLGMHYVFLLFVCVWAADIFAYFGGSRFGGRFIRKKFFERLSPHKTWEGFVAGLAGSVAVAAIFAATDMALGFLPALTAGFAIGLLSPLGDLIESMFKRDAGVKDSSSLIPGHGGVLDRFDTVMFIAPLFYLLTLF</sequence>
<dbReference type="STRING" id="290512.Paes_0360"/>
<evidence type="ECO:0000256" key="4">
    <source>
        <dbReference type="ARBA" id="ARBA00005189"/>
    </source>
</evidence>
<keyword evidence="17" id="KW-1208">Phospholipid metabolism</keyword>
<evidence type="ECO:0000256" key="17">
    <source>
        <dbReference type="ARBA" id="ARBA00023264"/>
    </source>
</evidence>
<keyword evidence="9" id="KW-0444">Lipid biosynthesis</keyword>
<accession>B4S4G9</accession>